<evidence type="ECO:0000313" key="8">
    <source>
        <dbReference type="EMBL" id="NBZ86293.1"/>
    </source>
</evidence>
<reference evidence="8" key="1">
    <citation type="submission" date="2020-01" db="EMBL/GenBank/DDBJ databases">
        <authorList>
            <person name="Chen W.-M."/>
        </authorList>
    </citation>
    <scope>NUCLEOTIDE SEQUENCE</scope>
    <source>
        <strain evidence="8">CYK-10</strain>
    </source>
</reference>
<keyword evidence="5" id="KW-0175">Coiled coil</keyword>
<dbReference type="GO" id="GO:0006935">
    <property type="term" value="P:chemotaxis"/>
    <property type="evidence" value="ECO:0007669"/>
    <property type="project" value="UniProtKB-KW"/>
</dbReference>
<protein>
    <submittedName>
        <fullName evidence="8">Methyl-accepting chemotaxis protein</fullName>
    </submittedName>
</protein>
<evidence type="ECO:0000313" key="9">
    <source>
        <dbReference type="Proteomes" id="UP001193501"/>
    </source>
</evidence>
<dbReference type="EMBL" id="JAABNR010000001">
    <property type="protein sequence ID" value="NBZ86293.1"/>
    <property type="molecule type" value="Genomic_DNA"/>
</dbReference>
<dbReference type="SUPFAM" id="SSF58104">
    <property type="entry name" value="Methyl-accepting chemotaxis protein (MCP) signaling domain"/>
    <property type="match status" value="1"/>
</dbReference>
<evidence type="ECO:0000256" key="5">
    <source>
        <dbReference type="SAM" id="Coils"/>
    </source>
</evidence>
<dbReference type="PRINTS" id="PR00260">
    <property type="entry name" value="CHEMTRNSDUCR"/>
</dbReference>
<proteinExistence type="inferred from homology"/>
<feature type="domain" description="HAMP" evidence="7">
    <location>
        <begin position="218"/>
        <end position="270"/>
    </location>
</feature>
<evidence type="ECO:0000259" key="7">
    <source>
        <dbReference type="PROSITE" id="PS50885"/>
    </source>
</evidence>
<dbReference type="GO" id="GO:0016020">
    <property type="term" value="C:membrane"/>
    <property type="evidence" value="ECO:0007669"/>
    <property type="project" value="UniProtKB-SubCell"/>
</dbReference>
<dbReference type="CDD" id="cd11386">
    <property type="entry name" value="MCP_signal"/>
    <property type="match status" value="1"/>
</dbReference>
<dbReference type="InterPro" id="IPR003660">
    <property type="entry name" value="HAMP_dom"/>
</dbReference>
<accession>A0AAE4Y5T4</accession>
<dbReference type="SMART" id="SM00283">
    <property type="entry name" value="MA"/>
    <property type="match status" value="1"/>
</dbReference>
<comment type="subcellular location">
    <subcellularLocation>
        <location evidence="1">Membrane</location>
    </subcellularLocation>
</comment>
<keyword evidence="4" id="KW-0807">Transducer</keyword>
<dbReference type="GO" id="GO:0007165">
    <property type="term" value="P:signal transduction"/>
    <property type="evidence" value="ECO:0007669"/>
    <property type="project" value="UniProtKB-KW"/>
</dbReference>
<feature type="domain" description="Methyl-accepting transducer" evidence="6">
    <location>
        <begin position="337"/>
        <end position="566"/>
    </location>
</feature>
<dbReference type="InterPro" id="IPR004089">
    <property type="entry name" value="MCPsignal_dom"/>
</dbReference>
<name>A0AAE4Y5T4_9RHOB</name>
<dbReference type="GO" id="GO:0004888">
    <property type="term" value="F:transmembrane signaling receptor activity"/>
    <property type="evidence" value="ECO:0007669"/>
    <property type="project" value="InterPro"/>
</dbReference>
<dbReference type="Gene3D" id="1.10.287.950">
    <property type="entry name" value="Methyl-accepting chemotaxis protein"/>
    <property type="match status" value="1"/>
</dbReference>
<organism evidence="8 9">
    <name type="scientific">Stagnihabitans tardus</name>
    <dbReference type="NCBI Taxonomy" id="2699202"/>
    <lineage>
        <taxon>Bacteria</taxon>
        <taxon>Pseudomonadati</taxon>
        <taxon>Pseudomonadota</taxon>
        <taxon>Alphaproteobacteria</taxon>
        <taxon>Rhodobacterales</taxon>
        <taxon>Paracoccaceae</taxon>
        <taxon>Stagnihabitans</taxon>
    </lineage>
</organism>
<dbReference type="PROSITE" id="PS50885">
    <property type="entry name" value="HAMP"/>
    <property type="match status" value="2"/>
</dbReference>
<dbReference type="PROSITE" id="PS50111">
    <property type="entry name" value="CHEMOTAXIS_TRANSDUC_2"/>
    <property type="match status" value="1"/>
</dbReference>
<dbReference type="Proteomes" id="UP001193501">
    <property type="component" value="Unassembled WGS sequence"/>
</dbReference>
<keyword evidence="9" id="KW-1185">Reference proteome</keyword>
<dbReference type="AlphaFoldDB" id="A0AAE4Y5T4"/>
<dbReference type="FunFam" id="1.10.287.950:FF:000001">
    <property type="entry name" value="Methyl-accepting chemotaxis sensory transducer"/>
    <property type="match status" value="1"/>
</dbReference>
<evidence type="ECO:0000256" key="4">
    <source>
        <dbReference type="PROSITE-ProRule" id="PRU00284"/>
    </source>
</evidence>
<comment type="caution">
    <text evidence="8">The sequence shown here is derived from an EMBL/GenBank/DDBJ whole genome shotgun (WGS) entry which is preliminary data.</text>
</comment>
<evidence type="ECO:0000256" key="1">
    <source>
        <dbReference type="ARBA" id="ARBA00004370"/>
    </source>
</evidence>
<evidence type="ECO:0000259" key="6">
    <source>
        <dbReference type="PROSITE" id="PS50111"/>
    </source>
</evidence>
<evidence type="ECO:0000256" key="2">
    <source>
        <dbReference type="ARBA" id="ARBA00022500"/>
    </source>
</evidence>
<sequence length="592" mass="61707">MQRSKTRPGLGLSLKGRLRLAGLVTLIGLALTFIAGEVGLSRSSSGLDHATISTRAVLHSMNGDMMHDALRGDVLNAMLKGPMAPAEVKDAIRADTTDHAKIFVDEIAALKLLDLDPATLATVAEVEPLVQRYAAAAEGVVAGALKVFGGGDAALPEFEAAFLDLEVKMEALGEQITKAGEVAGAEASATVDFALQIMIAAAGVSAVILVVSNLALGRSISKPLQTVRDDLRKIAEETIGSQEAAKGMDELSGIAHYLALVAARLREALEMEDKISRAQAESHSVVTALSVGLSQLSSGNVSHAISDPFPSEYEGLRVNFNQTVSRLAELISRVVASSRAIRVQADEINAGTEDLSRRTENQAATLEETAAALDELTASVKSAANSAREVEQIVQSARREAEESGKVVGTAVEAMNGIERSSDQISQIIGVIDDIAFQTNLLALNAGVEAARAGEAGRGFAVVASEVRALAQRSSDASKEIKTLISTSSQLVGRGVDAVGSAGEVLNSMVARVGDISQLVTSIAGAAQEQSLGLGEVNLGVNQLDQVAQKNAGMVEQSMLATQKLRDEAVALDRTLSQFSSGQASEGLRRAS</sequence>
<dbReference type="InterPro" id="IPR004090">
    <property type="entry name" value="Chemotax_Me-accpt_rcpt"/>
</dbReference>
<feature type="coiled-coil region" evidence="5">
    <location>
        <begin position="356"/>
        <end position="400"/>
    </location>
</feature>
<keyword evidence="2" id="KW-0145">Chemotaxis</keyword>
<gene>
    <name evidence="8" type="ORF">GV832_01765</name>
</gene>
<feature type="domain" description="HAMP" evidence="7">
    <location>
        <begin position="286"/>
        <end position="332"/>
    </location>
</feature>
<dbReference type="InterPro" id="IPR051310">
    <property type="entry name" value="MCP_chemotaxis"/>
</dbReference>
<dbReference type="Pfam" id="PF00015">
    <property type="entry name" value="MCPsignal"/>
    <property type="match status" value="1"/>
</dbReference>
<dbReference type="PANTHER" id="PTHR43531">
    <property type="entry name" value="PROTEIN ICFG"/>
    <property type="match status" value="1"/>
</dbReference>
<comment type="similarity">
    <text evidence="3">Belongs to the methyl-accepting chemotaxis (MCP) protein family.</text>
</comment>
<dbReference type="RefSeq" id="WP_168773083.1">
    <property type="nucleotide sequence ID" value="NZ_JAABNR010000001.1"/>
</dbReference>
<dbReference type="PANTHER" id="PTHR43531:SF11">
    <property type="entry name" value="METHYL-ACCEPTING CHEMOTAXIS PROTEIN 3"/>
    <property type="match status" value="1"/>
</dbReference>
<evidence type="ECO:0000256" key="3">
    <source>
        <dbReference type="ARBA" id="ARBA00029447"/>
    </source>
</evidence>